<dbReference type="VEuPathDB" id="PlasmoDB:PCOAH_00051330"/>
<proteinExistence type="predicted"/>
<feature type="compositionally biased region" description="Low complexity" evidence="1">
    <location>
        <begin position="594"/>
        <end position="614"/>
    </location>
</feature>
<dbReference type="AlphaFoldDB" id="A0A1B1E7U4"/>
<evidence type="ECO:0000313" key="4">
    <source>
        <dbReference type="Proteomes" id="UP000092716"/>
    </source>
</evidence>
<feature type="region of interest" description="Disordered" evidence="1">
    <location>
        <begin position="576"/>
        <end position="614"/>
    </location>
</feature>
<evidence type="ECO:0000256" key="1">
    <source>
        <dbReference type="SAM" id="MobiDB-lite"/>
    </source>
</evidence>
<dbReference type="Proteomes" id="UP000092716">
    <property type="component" value="Chromosome 14"/>
</dbReference>
<keyword evidence="4" id="KW-1185">Reference proteome</keyword>
<dbReference type="KEGG" id="pcot:PCOAH_00051330"/>
<dbReference type="RefSeq" id="XP_019917732.1">
    <property type="nucleotide sequence ID" value="XM_020061915.1"/>
</dbReference>
<reference evidence="4" key="1">
    <citation type="submission" date="2016-06" db="EMBL/GenBank/DDBJ databases">
        <title>First high quality genome sequence of Plasmodium coatneyi using continuous long reads from single molecule, real-time sequencing.</title>
        <authorList>
            <person name="Chien J.-T."/>
            <person name="Pakala S.B."/>
            <person name="Geraldo J.A."/>
            <person name="Lapp S.A."/>
            <person name="Barnwell J.W."/>
            <person name="Kissinger J.C."/>
            <person name="Galinski M.R."/>
            <person name="Humphrey J.C."/>
        </authorList>
    </citation>
    <scope>NUCLEOTIDE SEQUENCE [LARGE SCALE GENOMIC DNA]</scope>
    <source>
        <strain evidence="4">Hackeri</strain>
    </source>
</reference>
<feature type="transmembrane region" description="Helical" evidence="2">
    <location>
        <begin position="534"/>
        <end position="557"/>
    </location>
</feature>
<organism evidence="3 4">
    <name type="scientific">Plasmodium coatneyi</name>
    <dbReference type="NCBI Taxonomy" id="208452"/>
    <lineage>
        <taxon>Eukaryota</taxon>
        <taxon>Sar</taxon>
        <taxon>Alveolata</taxon>
        <taxon>Apicomplexa</taxon>
        <taxon>Aconoidasida</taxon>
        <taxon>Haemosporida</taxon>
        <taxon>Plasmodiidae</taxon>
        <taxon>Plasmodium</taxon>
    </lineage>
</organism>
<keyword evidence="2" id="KW-1133">Transmembrane helix</keyword>
<evidence type="ECO:0000313" key="3">
    <source>
        <dbReference type="EMBL" id="ANQ11037.1"/>
    </source>
</evidence>
<gene>
    <name evidence="3" type="ORF">PCOAH_00051330</name>
</gene>
<sequence length="661" mass="75317">MSETAPVAPAGGKYLNETNLENLDSKIKFYKQVKGTSVYCHFNGEGGKLGEAKTKLNSCTEIKGEEDKIAKGLCFVTSKKKDAQEEIEQAFGGYVYGVDEAGPEDEDGSDDLNERFNYSLCHFLYYWLGDLVWKSNGGNNVTDGSKFSQIMHKIYEALPEFGVSENCTLLYKDEDTNTTHLDKTIFGYRKTVFDFTFDYKGIKGKLKKFDNSCDEKYYGHLDQACKAFETVSKDCNSKQSSYCKEFQEKYETDKDQNPLTLEKTGPQEIEGSSGKVNIYKNIKLELKYTDQYRQKLIDEKTRSQYNNHVNNNKQTTSKTIIIIDLYLDNLPSKQVYDTLDFQDVAPKNEGTFNPIKSRLQGIHAEYPDVSTCIDKIASAWYYITTIMGERDPRYPGRYNFFYYWLGSILWGKLKDTNKFPEAVRIICTKLPEGKGTSGCKNLYDKITKEQFDNMKKLYNHSQDYETIKQLLKLNGSRCTEKLKQYMDDIFKTYDKVKTECNGKSDEYCNNFESKYMQYCTRELANLSCSEGISAAATAAVSSILGIGALPAAVFFLYKHNLLPSWIKDNFWGGGRNNNVNSRNSSNRRKGRSGGKNWDTLTDNSTTNSTYDSTDVSTADSTIADSIDGSTVYGGQHVRRTYNAARYQKTNEPRNNIAYQRM</sequence>
<accession>A0A1B1E7U4</accession>
<dbReference type="EMBL" id="CP016252">
    <property type="protein sequence ID" value="ANQ11037.1"/>
    <property type="molecule type" value="Genomic_DNA"/>
</dbReference>
<keyword evidence="2" id="KW-0472">Membrane</keyword>
<protein>
    <submittedName>
        <fullName evidence="3">KIR protein</fullName>
    </submittedName>
</protein>
<dbReference type="Pfam" id="PF05795">
    <property type="entry name" value="Plasmodium_Vir"/>
    <property type="match status" value="2"/>
</dbReference>
<dbReference type="GeneID" id="30911867"/>
<name>A0A1B1E7U4_9APIC</name>
<dbReference type="InterPro" id="IPR008780">
    <property type="entry name" value="Plasmodium_Vir"/>
</dbReference>
<evidence type="ECO:0000256" key="2">
    <source>
        <dbReference type="SAM" id="Phobius"/>
    </source>
</evidence>
<keyword evidence="2" id="KW-0812">Transmembrane</keyword>
<dbReference type="OrthoDB" id="383226at2759"/>